<keyword evidence="2" id="KW-1185">Reference proteome</keyword>
<dbReference type="AlphaFoldDB" id="F4BXP8"/>
<dbReference type="EMBL" id="CP002565">
    <property type="protein sequence ID" value="AEB68726.1"/>
    <property type="molecule type" value="Genomic_DNA"/>
</dbReference>
<sequence length="173" mass="19584">MFSIMEIELCPTVSLLPETFNVLVAPVELMAGAINSHPELQRYKILFISGNYSRILSRLNRNITELEVRRAFTSFQLMTILEENHHSILIVEHDPLLYEDSQEMVGYLAQALKQTSREATILLYAPALDPHLEKITELADRVFCIYSEPAGAKGRGKAEARMAGEQRTLEAYS</sequence>
<organism evidence="1 2">
    <name type="scientific">Methanothrix soehngenii (strain ATCC 5969 / DSM 3671 / JCM 10134 / NBRC 103675 / OCM 69 / GP-6)</name>
    <name type="common">Methanosaeta concilii</name>
    <dbReference type="NCBI Taxonomy" id="990316"/>
    <lineage>
        <taxon>Archaea</taxon>
        <taxon>Methanobacteriati</taxon>
        <taxon>Methanobacteriota</taxon>
        <taxon>Stenosarchaea group</taxon>
        <taxon>Methanomicrobia</taxon>
        <taxon>Methanotrichales</taxon>
        <taxon>Methanotrichaceae</taxon>
        <taxon>Methanothrix</taxon>
    </lineage>
</organism>
<dbReference type="KEGG" id="mcj:MCON_2214"/>
<evidence type="ECO:0008006" key="3">
    <source>
        <dbReference type="Google" id="ProtNLM"/>
    </source>
</evidence>
<evidence type="ECO:0000313" key="1">
    <source>
        <dbReference type="EMBL" id="AEB68726.1"/>
    </source>
</evidence>
<dbReference type="HOGENOM" id="CLU_1544197_0_0_2"/>
<dbReference type="Proteomes" id="UP000007807">
    <property type="component" value="Chromosome"/>
</dbReference>
<name>F4BXP8_METSG</name>
<reference evidence="1 2" key="1">
    <citation type="journal article" date="2011" name="J. Bacteriol.">
        <title>Complete genome sequence of Methanosaeta concilii, a specialist in aceticlastic methanogenesis.</title>
        <authorList>
            <person name="Barber R.D."/>
            <person name="Zhang L."/>
            <person name="Harnack M."/>
            <person name="Olson M.V."/>
            <person name="Kaul R."/>
            <person name="Ingram-Smith C."/>
            <person name="Smith K.S."/>
        </authorList>
    </citation>
    <scope>NUCLEOTIDE SEQUENCE [LARGE SCALE GENOMIC DNA]</scope>
    <source>
        <strain evidence="2">ATCC 5969 / DSM 3671 / JCM 10134 / NBRC 103675 / OCM 69 / GP-6</strain>
    </source>
</reference>
<evidence type="ECO:0000313" key="2">
    <source>
        <dbReference type="Proteomes" id="UP000007807"/>
    </source>
</evidence>
<accession>F4BXP8</accession>
<dbReference type="STRING" id="990316.MCON_2214"/>
<dbReference type="InParanoid" id="F4BXP8"/>
<gene>
    <name evidence="1" type="ordered locus">MCON_2214</name>
</gene>
<proteinExistence type="predicted"/>
<protein>
    <recommendedName>
        <fullName evidence="3">DUF835 domain-containing protein</fullName>
    </recommendedName>
</protein>